<keyword evidence="1" id="KW-0812">Transmembrane</keyword>
<keyword evidence="1" id="KW-1133">Transmembrane helix</keyword>
<keyword evidence="1" id="KW-0472">Membrane</keyword>
<sequence length="99" mass="11454">MEPAAFENGAKDRSTYGQLINVCVNHELNRSHNLSAYSEIEYCTRPERRINLDLLDLSFIAVSLLLIFLVMASSWFDHQLNLRQHEADHYRKNLACSSK</sequence>
<accession>A0A8D8PGS8</accession>
<organism evidence="2">
    <name type="scientific">Culex pipiens</name>
    <name type="common">House mosquito</name>
    <dbReference type="NCBI Taxonomy" id="7175"/>
    <lineage>
        <taxon>Eukaryota</taxon>
        <taxon>Metazoa</taxon>
        <taxon>Ecdysozoa</taxon>
        <taxon>Arthropoda</taxon>
        <taxon>Hexapoda</taxon>
        <taxon>Insecta</taxon>
        <taxon>Pterygota</taxon>
        <taxon>Neoptera</taxon>
        <taxon>Endopterygota</taxon>
        <taxon>Diptera</taxon>
        <taxon>Nematocera</taxon>
        <taxon>Culicoidea</taxon>
        <taxon>Culicidae</taxon>
        <taxon>Culicinae</taxon>
        <taxon>Culicini</taxon>
        <taxon>Culex</taxon>
        <taxon>Culex</taxon>
    </lineage>
</organism>
<reference evidence="2" key="1">
    <citation type="submission" date="2021-05" db="EMBL/GenBank/DDBJ databases">
        <authorList>
            <person name="Alioto T."/>
            <person name="Alioto T."/>
            <person name="Gomez Garrido J."/>
        </authorList>
    </citation>
    <scope>NUCLEOTIDE SEQUENCE</scope>
</reference>
<proteinExistence type="predicted"/>
<feature type="transmembrane region" description="Helical" evidence="1">
    <location>
        <begin position="54"/>
        <end position="76"/>
    </location>
</feature>
<protein>
    <submittedName>
        <fullName evidence="2">(northern house mosquito) hypothetical protein</fullName>
    </submittedName>
</protein>
<name>A0A8D8PGS8_CULPI</name>
<evidence type="ECO:0000313" key="2">
    <source>
        <dbReference type="EMBL" id="CAG6601446.1"/>
    </source>
</evidence>
<dbReference type="EMBL" id="HBUE01347252">
    <property type="protein sequence ID" value="CAG6601446.1"/>
    <property type="molecule type" value="Transcribed_RNA"/>
</dbReference>
<evidence type="ECO:0000256" key="1">
    <source>
        <dbReference type="SAM" id="Phobius"/>
    </source>
</evidence>
<dbReference type="AlphaFoldDB" id="A0A8D8PGS8"/>